<dbReference type="FunFam" id="2.40.37.10:FF:000003">
    <property type="entry name" value="Diaminopimelate decarboxylase"/>
    <property type="match status" value="1"/>
</dbReference>
<dbReference type="GO" id="GO:0008836">
    <property type="term" value="F:diaminopimelate decarboxylase activity"/>
    <property type="evidence" value="ECO:0007669"/>
    <property type="project" value="UniProtKB-UniRule"/>
</dbReference>
<evidence type="ECO:0000256" key="3">
    <source>
        <dbReference type="ARBA" id="ARBA00022793"/>
    </source>
</evidence>
<evidence type="ECO:0000256" key="2">
    <source>
        <dbReference type="ARBA" id="ARBA00022605"/>
    </source>
</evidence>
<dbReference type="PROSITE" id="PS00879">
    <property type="entry name" value="ODR_DC_2_2"/>
    <property type="match status" value="1"/>
</dbReference>
<feature type="modified residue" description="N6-(pyridoxal phosphate)lysine" evidence="12 13">
    <location>
        <position position="60"/>
    </location>
</feature>
<keyword evidence="6 12" id="KW-0456">Lyase</keyword>
<dbReference type="InterPro" id="IPR022657">
    <property type="entry name" value="De-COase2_CS"/>
</dbReference>
<dbReference type="FunFam" id="3.20.20.10:FF:000003">
    <property type="entry name" value="Diaminopimelate decarboxylase"/>
    <property type="match status" value="1"/>
</dbReference>
<feature type="binding site" evidence="12">
    <location>
        <position position="372"/>
    </location>
    <ligand>
        <name>pyridoxal 5'-phosphate</name>
        <dbReference type="ChEBI" id="CHEBI:597326"/>
    </ligand>
</feature>
<feature type="domain" description="Orn/DAP/Arg decarboxylase 2 N-terminal" evidence="15">
    <location>
        <begin position="40"/>
        <end position="279"/>
    </location>
</feature>
<dbReference type="EC" id="4.1.1.20" evidence="10 12"/>
<feature type="binding site" evidence="12">
    <location>
        <begin position="273"/>
        <end position="276"/>
    </location>
    <ligand>
        <name>pyridoxal 5'-phosphate</name>
        <dbReference type="ChEBI" id="CHEBI:597326"/>
    </ligand>
</feature>
<keyword evidence="3 12" id="KW-0210">Decarboxylase</keyword>
<evidence type="ECO:0000313" key="17">
    <source>
        <dbReference type="Proteomes" id="UP000266426"/>
    </source>
</evidence>
<evidence type="ECO:0000256" key="11">
    <source>
        <dbReference type="ARBA" id="ARBA00074972"/>
    </source>
</evidence>
<feature type="active site" description="Proton donor" evidence="13">
    <location>
        <position position="343"/>
    </location>
</feature>
<reference evidence="16 17" key="1">
    <citation type="journal article" date="2017" name="ISME J.">
        <title>Energy and carbon metabolisms in a deep terrestrial subsurface fluid microbial community.</title>
        <authorList>
            <person name="Momper L."/>
            <person name="Jungbluth S.P."/>
            <person name="Lee M.D."/>
            <person name="Amend J.P."/>
        </authorList>
    </citation>
    <scope>NUCLEOTIDE SEQUENCE [LARGE SCALE GENOMIC DNA]</scope>
    <source>
        <strain evidence="16">SURF_26</strain>
    </source>
</reference>
<evidence type="ECO:0000256" key="7">
    <source>
        <dbReference type="ARBA" id="ARBA00050464"/>
    </source>
</evidence>
<evidence type="ECO:0000256" key="5">
    <source>
        <dbReference type="ARBA" id="ARBA00023154"/>
    </source>
</evidence>
<dbReference type="NCBIfam" id="TIGR01048">
    <property type="entry name" value="lysA"/>
    <property type="match status" value="1"/>
</dbReference>
<dbReference type="Gene3D" id="3.20.20.10">
    <property type="entry name" value="Alanine racemase"/>
    <property type="match status" value="1"/>
</dbReference>
<keyword evidence="5 12" id="KW-0457">Lysine biosynthesis</keyword>
<dbReference type="InterPro" id="IPR029066">
    <property type="entry name" value="PLP-binding_barrel"/>
</dbReference>
<comment type="subunit">
    <text evidence="12">Homodimer.</text>
</comment>
<comment type="caution">
    <text evidence="16">The sequence shown here is derived from an EMBL/GenBank/DDBJ whole genome shotgun (WGS) entry which is preliminary data.</text>
</comment>
<keyword evidence="2 12" id="KW-0028">Amino-acid biosynthesis</keyword>
<dbReference type="PANTHER" id="PTHR43727">
    <property type="entry name" value="DIAMINOPIMELATE DECARBOXYLASE"/>
    <property type="match status" value="1"/>
</dbReference>
<protein>
    <recommendedName>
        <fullName evidence="11 12">Diaminopimelate decarboxylase</fullName>
        <shortName evidence="12">DAP decarboxylase</shortName>
        <shortName evidence="12">DAPDC</shortName>
        <ecNumber evidence="10 12">4.1.1.20</ecNumber>
    </recommendedName>
</protein>
<proteinExistence type="inferred from homology"/>
<dbReference type="SUPFAM" id="SSF50621">
    <property type="entry name" value="Alanine racemase C-terminal domain-like"/>
    <property type="match status" value="1"/>
</dbReference>
<evidence type="ECO:0000256" key="6">
    <source>
        <dbReference type="ARBA" id="ARBA00023239"/>
    </source>
</evidence>
<dbReference type="HAMAP" id="MF_02120">
    <property type="entry name" value="LysA"/>
    <property type="match status" value="1"/>
</dbReference>
<feature type="binding site" evidence="12">
    <location>
        <position position="276"/>
    </location>
    <ligand>
        <name>substrate</name>
    </ligand>
</feature>
<evidence type="ECO:0000259" key="15">
    <source>
        <dbReference type="Pfam" id="PF02784"/>
    </source>
</evidence>
<comment type="pathway">
    <text evidence="8 12 14">Amino-acid biosynthesis; L-lysine biosynthesis via DAP pathway; L-lysine from DL-2,6-diaminopimelate: step 1/1.</text>
</comment>
<dbReference type="PRINTS" id="PR01179">
    <property type="entry name" value="ODADCRBXLASE"/>
</dbReference>
<dbReference type="Proteomes" id="UP000266426">
    <property type="component" value="Unassembled WGS sequence"/>
</dbReference>
<comment type="function">
    <text evidence="12">Specifically catalyzes the decarboxylation of meso-diaminopimelate (meso-DAP) to L-lysine.</text>
</comment>
<comment type="similarity">
    <text evidence="9 12">Belongs to the Orn/Lys/Arg decarboxylase class-II family. LysA subfamily.</text>
</comment>
<keyword evidence="4 12" id="KW-0663">Pyridoxal phosphate</keyword>
<gene>
    <name evidence="12 16" type="primary">lysA</name>
    <name evidence="16" type="ORF">C4541_03345</name>
</gene>
<organism evidence="16 17">
    <name type="scientific">Candidatus Auribacter fodinae</name>
    <dbReference type="NCBI Taxonomy" id="2093366"/>
    <lineage>
        <taxon>Bacteria</taxon>
        <taxon>Pseudomonadati</taxon>
        <taxon>Candidatus Auribacterota</taxon>
        <taxon>Candidatus Auribacteria</taxon>
        <taxon>Candidatus Auribacterales</taxon>
        <taxon>Candidatus Auribacteraceae</taxon>
        <taxon>Candidatus Auribacter</taxon>
    </lineage>
</organism>
<comment type="cofactor">
    <cofactor evidence="1 12 13 14">
        <name>pyridoxal 5'-phosphate</name>
        <dbReference type="ChEBI" id="CHEBI:597326"/>
    </cofactor>
</comment>
<feature type="binding site" evidence="12">
    <location>
        <position position="344"/>
    </location>
    <ligand>
        <name>substrate</name>
    </ligand>
</feature>
<evidence type="ECO:0000256" key="1">
    <source>
        <dbReference type="ARBA" id="ARBA00001933"/>
    </source>
</evidence>
<dbReference type="PRINTS" id="PR01181">
    <property type="entry name" value="DAPDCRBXLASE"/>
</dbReference>
<comment type="catalytic activity">
    <reaction evidence="7 12 14">
        <text>meso-2,6-diaminopimelate + H(+) = L-lysine + CO2</text>
        <dbReference type="Rhea" id="RHEA:15101"/>
        <dbReference type="ChEBI" id="CHEBI:15378"/>
        <dbReference type="ChEBI" id="CHEBI:16526"/>
        <dbReference type="ChEBI" id="CHEBI:32551"/>
        <dbReference type="ChEBI" id="CHEBI:57791"/>
        <dbReference type="EC" id="4.1.1.20"/>
    </reaction>
</comment>
<evidence type="ECO:0000313" key="16">
    <source>
        <dbReference type="EMBL" id="RJP60868.1"/>
    </source>
</evidence>
<dbReference type="CDD" id="cd06828">
    <property type="entry name" value="PLPDE_III_DapDC"/>
    <property type="match status" value="1"/>
</dbReference>
<feature type="binding site" evidence="12">
    <location>
        <position position="372"/>
    </location>
    <ligand>
        <name>substrate</name>
    </ligand>
</feature>
<name>A0A3A4RES5_9BACT</name>
<evidence type="ECO:0000256" key="10">
    <source>
        <dbReference type="ARBA" id="ARBA00066427"/>
    </source>
</evidence>
<dbReference type="PANTHER" id="PTHR43727:SF2">
    <property type="entry name" value="GROUP IV DECARBOXYLASE"/>
    <property type="match status" value="1"/>
</dbReference>
<evidence type="ECO:0000256" key="14">
    <source>
        <dbReference type="RuleBase" id="RU003738"/>
    </source>
</evidence>
<dbReference type="InterPro" id="IPR009006">
    <property type="entry name" value="Ala_racemase/Decarboxylase_C"/>
</dbReference>
<feature type="binding site" evidence="12">
    <location>
        <position position="239"/>
    </location>
    <ligand>
        <name>pyridoxal 5'-phosphate</name>
        <dbReference type="ChEBI" id="CHEBI:597326"/>
    </ligand>
</feature>
<dbReference type="GO" id="GO:0009089">
    <property type="term" value="P:lysine biosynthetic process via diaminopimelate"/>
    <property type="evidence" value="ECO:0007669"/>
    <property type="project" value="UniProtKB-UniRule"/>
</dbReference>
<dbReference type="Gene3D" id="2.40.37.10">
    <property type="entry name" value="Lyase, Ornithine Decarboxylase, Chain A, domain 1"/>
    <property type="match status" value="1"/>
</dbReference>
<dbReference type="InterPro" id="IPR022644">
    <property type="entry name" value="De-COase2_N"/>
</dbReference>
<evidence type="ECO:0000256" key="4">
    <source>
        <dbReference type="ARBA" id="ARBA00022898"/>
    </source>
</evidence>
<dbReference type="EMBL" id="QZJZ01000021">
    <property type="protein sequence ID" value="RJP60868.1"/>
    <property type="molecule type" value="Genomic_DNA"/>
</dbReference>
<evidence type="ECO:0000256" key="12">
    <source>
        <dbReference type="HAMAP-Rule" id="MF_02120"/>
    </source>
</evidence>
<evidence type="ECO:0000256" key="9">
    <source>
        <dbReference type="ARBA" id="ARBA00060983"/>
    </source>
</evidence>
<dbReference type="UniPathway" id="UPA00034">
    <property type="reaction ID" value="UER00027"/>
</dbReference>
<dbReference type="InterPro" id="IPR002986">
    <property type="entry name" value="DAP_deCOOHase_LysA"/>
</dbReference>
<feature type="binding site" evidence="12">
    <location>
        <position position="316"/>
    </location>
    <ligand>
        <name>substrate</name>
    </ligand>
</feature>
<dbReference type="GO" id="GO:0030170">
    <property type="term" value="F:pyridoxal phosphate binding"/>
    <property type="evidence" value="ECO:0007669"/>
    <property type="project" value="UniProtKB-UniRule"/>
</dbReference>
<dbReference type="InterPro" id="IPR000183">
    <property type="entry name" value="Orn/DAP/Arg_de-COase"/>
</dbReference>
<evidence type="ECO:0000256" key="13">
    <source>
        <dbReference type="PIRSR" id="PIRSR600183-50"/>
    </source>
</evidence>
<evidence type="ECO:0000256" key="8">
    <source>
        <dbReference type="ARBA" id="ARBA00060643"/>
    </source>
</evidence>
<sequence>MSVFAMKNNKLYCEDMAVEDLARVEGTPLYIYSKKSFLDNFTELDSAFKDVPHLICYSVKSNSNMYILKLLASAGAGFDIVSGGELFRIVRSVGNASNVVFAGVGKTEKEIIYALNNGIKMFTVESEQELERINSLAEHMKVRARVAIRVNPNVDPKTHRYISTGKKENKFGLDIERAKAAYDWAMMLTAIDPVGIQMHIGSQILTPEPYAQALDKMVPLVNELKANDIPLEYLDIGGGIGIVYKDEVPMTPAEFAAVVVPKVKNLGLTLIIEPGRYIAGNSGILATKVEYVKRSGDKTFVIVDAAMNDLMRPSLYQAYHEIKLVNKHNGRKTSSVDIVGPVCESGDFFAADRELPVPAEGEYLALMSAGAYGFSMSSNYNSRVRPAEVLVSNSSYQVIRRRETWEDLIKQESLHNKEYML</sequence>
<accession>A0A3A4RES5</accession>
<dbReference type="AlphaFoldDB" id="A0A3A4RES5"/>
<dbReference type="SUPFAM" id="SSF51419">
    <property type="entry name" value="PLP-binding barrel"/>
    <property type="match status" value="1"/>
</dbReference>
<dbReference type="Pfam" id="PF02784">
    <property type="entry name" value="Orn_Arg_deC_N"/>
    <property type="match status" value="1"/>
</dbReference>
<feature type="binding site" evidence="12">
    <location>
        <position position="312"/>
    </location>
    <ligand>
        <name>substrate</name>
    </ligand>
</feature>